<keyword evidence="2" id="KW-1185">Reference proteome</keyword>
<accession>A0ABT1FL40</accession>
<proteinExistence type="predicted"/>
<evidence type="ECO:0000313" key="2">
    <source>
        <dbReference type="Proteomes" id="UP001204772"/>
    </source>
</evidence>
<sequence length="193" mass="22274">MITLHIFTEEPSAKNVFEAILPKILPDNVKFRIYPHQGKQDLEKALSKTIPQISKLPGAKILITRDQDNADCLDLKKKIDNIIKENCECEYFIRIVCKELESWFLGDLNAVKMAYPRLKPEHYQTKANFKNVDKITNPNQLLLKIIPEYKNRSSLPKLEASERIAPYLNLEINNSTSFIHTLEAIKKLAQVNQ</sequence>
<evidence type="ECO:0000313" key="1">
    <source>
        <dbReference type="EMBL" id="MCP1382422.1"/>
    </source>
</evidence>
<dbReference type="RefSeq" id="WP_253526659.1">
    <property type="nucleotide sequence ID" value="NZ_JAMZEL010000002.1"/>
</dbReference>
<reference evidence="1 2" key="1">
    <citation type="submission" date="2022-06" db="EMBL/GenBank/DDBJ databases">
        <title>Runella sp. S5 genome sequencing.</title>
        <authorList>
            <person name="Park S."/>
        </authorList>
    </citation>
    <scope>NUCLEOTIDE SEQUENCE [LARGE SCALE GENOMIC DNA]</scope>
    <source>
        <strain evidence="1 2">S5</strain>
    </source>
</reference>
<protein>
    <submittedName>
        <fullName evidence="1">DUF4276 family protein</fullName>
    </submittedName>
</protein>
<comment type="caution">
    <text evidence="1">The sequence shown here is derived from an EMBL/GenBank/DDBJ whole genome shotgun (WGS) entry which is preliminary data.</text>
</comment>
<gene>
    <name evidence="1" type="ORF">NCI00_08310</name>
</gene>
<dbReference type="EMBL" id="JAMZEL010000002">
    <property type="protein sequence ID" value="MCP1382422.1"/>
    <property type="molecule type" value="Genomic_DNA"/>
</dbReference>
<dbReference type="InterPro" id="IPR025455">
    <property type="entry name" value="DUF4276"/>
</dbReference>
<dbReference type="Proteomes" id="UP001204772">
    <property type="component" value="Unassembled WGS sequence"/>
</dbReference>
<dbReference type="Pfam" id="PF14103">
    <property type="entry name" value="DUF4276"/>
    <property type="match status" value="1"/>
</dbReference>
<name>A0ABT1FL40_9BACT</name>
<organism evidence="1 2">
    <name type="scientific">Runella salmonicolor</name>
    <dbReference type="NCBI Taxonomy" id="2950278"/>
    <lineage>
        <taxon>Bacteria</taxon>
        <taxon>Pseudomonadati</taxon>
        <taxon>Bacteroidota</taxon>
        <taxon>Cytophagia</taxon>
        <taxon>Cytophagales</taxon>
        <taxon>Spirosomataceae</taxon>
        <taxon>Runella</taxon>
    </lineage>
</organism>